<dbReference type="Proteomes" id="UP000440096">
    <property type="component" value="Unassembled WGS sequence"/>
</dbReference>
<dbReference type="Pfam" id="PF12680">
    <property type="entry name" value="SnoaL_2"/>
    <property type="match status" value="1"/>
</dbReference>
<accession>A0A6N7Z2W0</accession>
<dbReference type="AlphaFoldDB" id="A0A6N7Z2W0"/>
<feature type="domain" description="SnoaL-like" evidence="1">
    <location>
        <begin position="7"/>
        <end position="103"/>
    </location>
</feature>
<proteinExistence type="predicted"/>
<sequence>MGEHWTREFYRKGDSFDVDAATASFTPDVRLTFGNNPTVEGIEAVREAYAASGNAFKSVRHHIDEVWDPKPGVTIVEAHADYVRHDDEKLTLPVMMVIRHHGGGEKIYDYRVYMDIAPVFGDAR</sequence>
<evidence type="ECO:0000313" key="3">
    <source>
        <dbReference type="Proteomes" id="UP000440096"/>
    </source>
</evidence>
<name>A0A6N7Z2W0_9PSEU</name>
<keyword evidence="3" id="KW-1185">Reference proteome</keyword>
<dbReference type="InterPro" id="IPR037401">
    <property type="entry name" value="SnoaL-like"/>
</dbReference>
<gene>
    <name evidence="2" type="ORF">GKO32_10755</name>
</gene>
<evidence type="ECO:0000313" key="2">
    <source>
        <dbReference type="EMBL" id="MTD54451.1"/>
    </source>
</evidence>
<dbReference type="SUPFAM" id="SSF54427">
    <property type="entry name" value="NTF2-like"/>
    <property type="match status" value="1"/>
</dbReference>
<reference evidence="2 3" key="1">
    <citation type="submission" date="2019-11" db="EMBL/GenBank/DDBJ databases">
        <title>Draft genome of Amycolatopsis RM579.</title>
        <authorList>
            <person name="Duangmal K."/>
            <person name="Mingma R."/>
        </authorList>
    </citation>
    <scope>NUCLEOTIDE SEQUENCE [LARGE SCALE GENOMIC DNA]</scope>
    <source>
        <strain evidence="2 3">RM579</strain>
    </source>
</reference>
<dbReference type="RefSeq" id="WP_154756670.1">
    <property type="nucleotide sequence ID" value="NZ_WMBA01000012.1"/>
</dbReference>
<dbReference type="OrthoDB" id="7560468at2"/>
<dbReference type="InterPro" id="IPR032710">
    <property type="entry name" value="NTF2-like_dom_sf"/>
</dbReference>
<evidence type="ECO:0000259" key="1">
    <source>
        <dbReference type="Pfam" id="PF12680"/>
    </source>
</evidence>
<dbReference type="EMBL" id="WMBA01000012">
    <property type="protein sequence ID" value="MTD54451.1"/>
    <property type="molecule type" value="Genomic_DNA"/>
</dbReference>
<organism evidence="2 3">
    <name type="scientific">Amycolatopsis pithecellobii</name>
    <dbReference type="NCBI Taxonomy" id="664692"/>
    <lineage>
        <taxon>Bacteria</taxon>
        <taxon>Bacillati</taxon>
        <taxon>Actinomycetota</taxon>
        <taxon>Actinomycetes</taxon>
        <taxon>Pseudonocardiales</taxon>
        <taxon>Pseudonocardiaceae</taxon>
        <taxon>Amycolatopsis</taxon>
    </lineage>
</organism>
<protein>
    <recommendedName>
        <fullName evidence="1">SnoaL-like domain-containing protein</fullName>
    </recommendedName>
</protein>
<dbReference type="Gene3D" id="3.10.450.50">
    <property type="match status" value="1"/>
</dbReference>
<comment type="caution">
    <text evidence="2">The sequence shown here is derived from an EMBL/GenBank/DDBJ whole genome shotgun (WGS) entry which is preliminary data.</text>
</comment>